<organism evidence="1 2">
    <name type="scientific">Penicillium thymicola</name>
    <dbReference type="NCBI Taxonomy" id="293382"/>
    <lineage>
        <taxon>Eukaryota</taxon>
        <taxon>Fungi</taxon>
        <taxon>Dikarya</taxon>
        <taxon>Ascomycota</taxon>
        <taxon>Pezizomycotina</taxon>
        <taxon>Eurotiomycetes</taxon>
        <taxon>Eurotiomycetidae</taxon>
        <taxon>Eurotiales</taxon>
        <taxon>Aspergillaceae</taxon>
        <taxon>Penicillium</taxon>
    </lineage>
</organism>
<name>A0AAI9XA92_PENTH</name>
<reference evidence="1" key="2">
    <citation type="journal article" date="2016" name="Fungal Biol.">
        <title>Ochratoxin A production by Penicillium thymicola.</title>
        <authorList>
            <person name="Nguyen H.D.T."/>
            <person name="McMullin D.R."/>
            <person name="Ponomareva E."/>
            <person name="Riley R."/>
            <person name="Pomraning K.R."/>
            <person name="Baker S.E."/>
            <person name="Seifert K.A."/>
        </authorList>
    </citation>
    <scope>NUCLEOTIDE SEQUENCE</scope>
    <source>
        <strain evidence="1">DAOM 180753</strain>
    </source>
</reference>
<dbReference type="AlphaFoldDB" id="A0AAI9XA92"/>
<dbReference type="Proteomes" id="UP001227192">
    <property type="component" value="Unassembled WGS sequence"/>
</dbReference>
<comment type="caution">
    <text evidence="1">The sequence shown here is derived from an EMBL/GenBank/DDBJ whole genome shotgun (WGS) entry which is preliminary data.</text>
</comment>
<keyword evidence="2" id="KW-1185">Reference proteome</keyword>
<sequence length="104" mass="11712">MDEIPPDPHFYFLKFGPINVHGGTSFGGQVVPSGVAPDLLLDQIGGKGVTLYSNRNSRTSTRLHGCIALNPEGELQQKEIFHPLLVFDSFELWLHLYFFLIWGR</sequence>
<gene>
    <name evidence="1" type="ORF">VN97_g4073</name>
</gene>
<dbReference type="EMBL" id="LACB01000091">
    <property type="protein sequence ID" value="KAJ9489194.1"/>
    <property type="molecule type" value="Genomic_DNA"/>
</dbReference>
<reference evidence="1" key="1">
    <citation type="submission" date="2015-06" db="EMBL/GenBank/DDBJ databases">
        <authorList>
            <person name="Nguyen H."/>
        </authorList>
    </citation>
    <scope>NUCLEOTIDE SEQUENCE</scope>
    <source>
        <strain evidence="1">DAOM 180753</strain>
    </source>
</reference>
<evidence type="ECO:0000313" key="2">
    <source>
        <dbReference type="Proteomes" id="UP001227192"/>
    </source>
</evidence>
<protein>
    <submittedName>
        <fullName evidence="1">Uncharacterized protein</fullName>
    </submittedName>
</protein>
<accession>A0AAI9XA92</accession>
<evidence type="ECO:0000313" key="1">
    <source>
        <dbReference type="EMBL" id="KAJ9489194.1"/>
    </source>
</evidence>
<proteinExistence type="predicted"/>